<dbReference type="PANTHER" id="PTHR13696:SF99">
    <property type="entry name" value="COBYRINIC ACID AC-DIAMIDE SYNTHASE"/>
    <property type="match status" value="1"/>
</dbReference>
<evidence type="ECO:0000259" key="1">
    <source>
        <dbReference type="Pfam" id="PF13614"/>
    </source>
</evidence>
<evidence type="ECO:0000313" key="2">
    <source>
        <dbReference type="EMBL" id="AEL19625.1"/>
    </source>
</evidence>
<feature type="domain" description="AAA" evidence="1">
    <location>
        <begin position="7"/>
        <end position="182"/>
    </location>
</feature>
<dbReference type="RefSeq" id="WP_012666260.1">
    <property type="nucleotide sequence ID" value="NC_015920.1"/>
</dbReference>
<keyword evidence="3" id="KW-1185">Reference proteome</keyword>
<dbReference type="HOGENOM" id="CLU_037612_6_1_12"/>
<dbReference type="PANTHER" id="PTHR13696">
    <property type="entry name" value="P-LOOP CONTAINING NUCLEOSIDE TRIPHOSPHATE HYDROLASE"/>
    <property type="match status" value="1"/>
</dbReference>
<organism evidence="2 3">
    <name type="scientific">Borrelia bissettiae (strain DSM 17990 / CIP 109136 / DN127)</name>
    <name type="common">Borreliella bissettiae</name>
    <dbReference type="NCBI Taxonomy" id="521010"/>
    <lineage>
        <taxon>Bacteria</taxon>
        <taxon>Pseudomonadati</taxon>
        <taxon>Spirochaetota</taxon>
        <taxon>Spirochaetia</taxon>
        <taxon>Spirochaetales</taxon>
        <taxon>Borreliaceae</taxon>
        <taxon>Borreliella</taxon>
    </lineage>
</organism>
<protein>
    <submittedName>
        <fullName evidence="2">CobQ/CobB/MinD/ParA nucleotide binding domain protein</fullName>
    </submittedName>
</protein>
<name>G0APJ9_BORBD</name>
<geneLocation type="plasmid" evidence="2 3">
    <name>lp56</name>
</geneLocation>
<dbReference type="InterPro" id="IPR050678">
    <property type="entry name" value="DNA_Partitioning_ATPase"/>
</dbReference>
<dbReference type="InterPro" id="IPR027417">
    <property type="entry name" value="P-loop_NTPase"/>
</dbReference>
<gene>
    <name evidence="2" type="ordered locus">BbiDN127_AD0004</name>
</gene>
<proteinExistence type="predicted"/>
<dbReference type="CDD" id="cd02042">
    <property type="entry name" value="ParAB_family"/>
    <property type="match status" value="1"/>
</dbReference>
<dbReference type="InterPro" id="IPR025669">
    <property type="entry name" value="AAA_dom"/>
</dbReference>
<keyword evidence="2" id="KW-0614">Plasmid</keyword>
<dbReference type="Pfam" id="PF13614">
    <property type="entry name" value="AAA_31"/>
    <property type="match status" value="1"/>
</dbReference>
<reference key="1">
    <citation type="submission" date="2011-06" db="EMBL/GenBank/DDBJ databases">
        <authorList>
            <person name="Mongodin E.F."/>
            <person name="Casjens S.R."/>
            <person name="Fraser-Liggett C.M."/>
            <person name="Qiu W.-G."/>
            <person name="Dunn J.J."/>
            <person name="Luft B.J."/>
            <person name="Schutzer S.E."/>
        </authorList>
    </citation>
    <scope>NUCLEOTIDE SEQUENCE</scope>
    <source>
        <strain>DN127</strain>
    </source>
</reference>
<accession>G0APJ9</accession>
<dbReference type="KEGG" id="bbs:BbiDN127_AD0004"/>
<dbReference type="AlphaFoldDB" id="G0APJ9"/>
<dbReference type="Proteomes" id="UP000001634">
    <property type="component" value="Plasmid lp56"/>
</dbReference>
<dbReference type="SUPFAM" id="SSF52540">
    <property type="entry name" value="P-loop containing nucleoside triphosphate hydrolases"/>
    <property type="match status" value="1"/>
</dbReference>
<evidence type="ECO:0000313" key="3">
    <source>
        <dbReference type="Proteomes" id="UP000001634"/>
    </source>
</evidence>
<sequence>MDRKESNIITIASPKGGVGKTTLTILFSYILKDLSKKVLLIDLDPQNSLSSYFSKYIFNIDKCNSYSLLKKDVYFGQCINKINDFISIIPSHPILENFNSEILNYKDLLLENILNRNISNYNFDYILLDTPPNLGFILKNSLNVTEYIIIPVQVERFSVESLSILMQTINDVRDFRNKNFNISIIENQFIKNRNTFKDVEELLYKEYSFYIKGKIHYYNSVKVLINELLEPSVKEAYYKEIKNTLENIINLRF</sequence>
<dbReference type="Gene3D" id="3.40.50.300">
    <property type="entry name" value="P-loop containing nucleotide triphosphate hydrolases"/>
    <property type="match status" value="1"/>
</dbReference>
<dbReference type="EMBL" id="CP002762">
    <property type="protein sequence ID" value="AEL19625.1"/>
    <property type="molecule type" value="Genomic_DNA"/>
</dbReference>
<reference evidence="2 3" key="2">
    <citation type="journal article" date="2012" name="J. Bacteriol.">
        <title>Whole-Genome Sequences of Borrelia bissettii, Borrelia valaisiana, and Borrelia spielmanii.</title>
        <authorList>
            <person name="Schutzer S.E."/>
            <person name="Fraser-Liggett C.M."/>
            <person name="Qiu W.G."/>
            <person name="Kraiczy P."/>
            <person name="Mongodin E.F."/>
            <person name="Dunn J.J."/>
            <person name="Luft B.J."/>
            <person name="Casjens S.R."/>
        </authorList>
    </citation>
    <scope>NUCLEOTIDE SEQUENCE [LARGE SCALE GENOMIC DNA]</scope>
    <source>
        <strain evidence="2 3">DN127</strain>
    </source>
</reference>